<dbReference type="SUPFAM" id="SSF55729">
    <property type="entry name" value="Acyl-CoA N-acyltransferases (Nat)"/>
    <property type="match status" value="1"/>
</dbReference>
<dbReference type="Pfam" id="PF14542">
    <property type="entry name" value="Acetyltransf_CG"/>
    <property type="match status" value="1"/>
</dbReference>
<dbReference type="Proteomes" id="UP000674234">
    <property type="component" value="Unassembled WGS sequence"/>
</dbReference>
<feature type="domain" description="N-acetyltransferase" evidence="1">
    <location>
        <begin position="52"/>
        <end position="139"/>
    </location>
</feature>
<evidence type="ECO:0000259" key="1">
    <source>
        <dbReference type="PROSITE" id="PS51729"/>
    </source>
</evidence>
<keyword evidence="3" id="KW-1185">Reference proteome</keyword>
<organism evidence="2 3">
    <name type="scientific">Microbispora oryzae</name>
    <dbReference type="NCBI Taxonomy" id="2806554"/>
    <lineage>
        <taxon>Bacteria</taxon>
        <taxon>Bacillati</taxon>
        <taxon>Actinomycetota</taxon>
        <taxon>Actinomycetes</taxon>
        <taxon>Streptosporangiales</taxon>
        <taxon>Streptosporangiaceae</taxon>
        <taxon>Microbispora</taxon>
    </lineage>
</organism>
<dbReference type="InterPro" id="IPR016181">
    <property type="entry name" value="Acyl_CoA_acyltransferase"/>
</dbReference>
<dbReference type="InterPro" id="IPR045057">
    <property type="entry name" value="Gcn5-rel_NAT"/>
</dbReference>
<name>A0A940WMF7_9ACTN</name>
<dbReference type="CDD" id="cd04301">
    <property type="entry name" value="NAT_SF"/>
    <property type="match status" value="1"/>
</dbReference>
<evidence type="ECO:0000313" key="3">
    <source>
        <dbReference type="Proteomes" id="UP000674234"/>
    </source>
</evidence>
<reference evidence="2" key="1">
    <citation type="submission" date="2021-02" db="EMBL/GenBank/DDBJ databases">
        <title>Draft genome sequence of Microbispora sp. RL4-1S isolated from rice leaves in Thailand.</title>
        <authorList>
            <person name="Muangham S."/>
            <person name="Duangmal K."/>
        </authorList>
    </citation>
    <scope>NUCLEOTIDE SEQUENCE</scope>
    <source>
        <strain evidence="2">RL4-1S</strain>
    </source>
</reference>
<accession>A0A940WMF7</accession>
<dbReference type="InterPro" id="IPR031165">
    <property type="entry name" value="GNAT_YJDJ"/>
</dbReference>
<evidence type="ECO:0000313" key="2">
    <source>
        <dbReference type="EMBL" id="MBP2708335.1"/>
    </source>
</evidence>
<dbReference type="Gene3D" id="3.40.630.30">
    <property type="match status" value="1"/>
</dbReference>
<dbReference type="PANTHER" id="PTHR31435:SF10">
    <property type="entry name" value="BSR4717 PROTEIN"/>
    <property type="match status" value="1"/>
</dbReference>
<dbReference type="PROSITE" id="PS51729">
    <property type="entry name" value="GNAT_YJDJ"/>
    <property type="match status" value="1"/>
</dbReference>
<dbReference type="EMBL" id="JAFCNB010000031">
    <property type="protein sequence ID" value="MBP2708335.1"/>
    <property type="molecule type" value="Genomic_DNA"/>
</dbReference>
<gene>
    <name evidence="2" type="ORF">JOL79_31610</name>
</gene>
<dbReference type="RefSeq" id="WP_210159600.1">
    <property type="nucleotide sequence ID" value="NZ_JAFCNB010000031.1"/>
</dbReference>
<sequence>MTDPIEPTHHAFEHAGEAGHRDGQGALSQDQTVLIAEVLDDPHAPAFDFHVVDDEKAGIYEAIAGDRAIGGLPYDVAGEDRLVLLATSVFPEFRKRGVATELIRRALDDVRTQGKTVTVMCPIVRTFIERNPEYADLIDPKHPGVAKGARPASS</sequence>
<comment type="caution">
    <text evidence="2">The sequence shown here is derived from an EMBL/GenBank/DDBJ whole genome shotgun (WGS) entry which is preliminary data.</text>
</comment>
<dbReference type="PANTHER" id="PTHR31435">
    <property type="entry name" value="PROTEIN NATD1"/>
    <property type="match status" value="1"/>
</dbReference>
<protein>
    <submittedName>
        <fullName evidence="2">N-acetyltransferase</fullName>
    </submittedName>
</protein>
<dbReference type="AlphaFoldDB" id="A0A940WMF7"/>
<proteinExistence type="predicted"/>